<feature type="compositionally biased region" description="Basic and acidic residues" evidence="1">
    <location>
        <begin position="188"/>
        <end position="201"/>
    </location>
</feature>
<evidence type="ECO:0000313" key="3">
    <source>
        <dbReference type="Proteomes" id="UP000193083"/>
    </source>
</evidence>
<evidence type="ECO:0000256" key="1">
    <source>
        <dbReference type="SAM" id="MobiDB-lite"/>
    </source>
</evidence>
<dbReference type="EMBL" id="FXBL01000004">
    <property type="protein sequence ID" value="SMH30148.1"/>
    <property type="molecule type" value="Genomic_DNA"/>
</dbReference>
<dbReference type="Proteomes" id="UP000193083">
    <property type="component" value="Unassembled WGS sequence"/>
</dbReference>
<organism evidence="2 3">
    <name type="scientific">Mesorhizobium australicum</name>
    <dbReference type="NCBI Taxonomy" id="536018"/>
    <lineage>
        <taxon>Bacteria</taxon>
        <taxon>Pseudomonadati</taxon>
        <taxon>Pseudomonadota</taxon>
        <taxon>Alphaproteobacteria</taxon>
        <taxon>Hyphomicrobiales</taxon>
        <taxon>Phyllobacteriaceae</taxon>
        <taxon>Mesorhizobium</taxon>
    </lineage>
</organism>
<proteinExistence type="predicted"/>
<sequence length="254" mass="28443">MVQRKFNAPSLSERGAHNPQYQKVVSRHFGADVGWEIDLSGILQTRPGQQFAEQDVDRLAALFAQIVDEGQEAAVRLGTGLDIEVPIRIKSKKPGCIAYLTLANGNGIALESDRLASLGKSGTARLGSRQFCILPKDGETRYFEISANFKGIHLKYVPFADIQKILNDKVQEQNLRQEEENEYPSSELDLRRPDVPPERREHRNFLKGEKLRARVHARIDEVSDNDVSVFWEIVSSLSNGERLSGVSTNETKSA</sequence>
<gene>
    <name evidence="2" type="ORF">SAMN02982922_1001</name>
</gene>
<reference evidence="2 3" key="1">
    <citation type="submission" date="2017-04" db="EMBL/GenBank/DDBJ databases">
        <authorList>
            <person name="Afonso C.L."/>
            <person name="Miller P.J."/>
            <person name="Scott M.A."/>
            <person name="Spackman E."/>
            <person name="Goraichik I."/>
            <person name="Dimitrov K.M."/>
            <person name="Suarez D.L."/>
            <person name="Swayne D.E."/>
        </authorList>
    </citation>
    <scope>NUCLEOTIDE SEQUENCE [LARGE SCALE GENOMIC DNA]</scope>
    <source>
        <strain evidence="2 3">B5P</strain>
    </source>
</reference>
<dbReference type="AlphaFoldDB" id="A0A1X7MZ08"/>
<protein>
    <submittedName>
        <fullName evidence="2">Uncharacterized protein</fullName>
    </submittedName>
</protein>
<accession>A0A1X7MZ08</accession>
<name>A0A1X7MZ08_9HYPH</name>
<dbReference type="RefSeq" id="WP_139832164.1">
    <property type="nucleotide sequence ID" value="NZ_FXBL01000004.1"/>
</dbReference>
<keyword evidence="3" id="KW-1185">Reference proteome</keyword>
<evidence type="ECO:0000313" key="2">
    <source>
        <dbReference type="EMBL" id="SMH30148.1"/>
    </source>
</evidence>
<feature type="region of interest" description="Disordered" evidence="1">
    <location>
        <begin position="175"/>
        <end position="201"/>
    </location>
</feature>